<dbReference type="GO" id="GO:0019288">
    <property type="term" value="P:isopentenyl diphosphate biosynthetic process, methylerythritol 4-phosphate pathway"/>
    <property type="evidence" value="ECO:0007669"/>
    <property type="project" value="UniProtKB-UniRule"/>
</dbReference>
<dbReference type="GO" id="GO:0016114">
    <property type="term" value="P:terpenoid biosynthetic process"/>
    <property type="evidence" value="ECO:0007669"/>
    <property type="project" value="UniProtKB-UniRule"/>
</dbReference>
<dbReference type="HAMAP" id="MF_00061">
    <property type="entry name" value="IspE"/>
    <property type="match status" value="1"/>
</dbReference>
<keyword evidence="3 7" id="KW-0547">Nucleotide-binding</keyword>
<dbReference type="GO" id="GO:0050515">
    <property type="term" value="F:4-(cytidine 5'-diphospho)-2-C-methyl-D-erythritol kinase activity"/>
    <property type="evidence" value="ECO:0007669"/>
    <property type="project" value="UniProtKB-UniRule"/>
</dbReference>
<comment type="pathway">
    <text evidence="7">Isoprenoid biosynthesis; isopentenyl diphosphate biosynthesis via DXP pathway; isopentenyl diphosphate from 1-deoxy-D-xylulose 5-phosphate: step 3/6.</text>
</comment>
<accession>A0A937HVT1</accession>
<reference evidence="9" key="1">
    <citation type="submission" date="2020-10" db="EMBL/GenBank/DDBJ databases">
        <title>Microbiome of the Black Sea water column analyzed by genome centric metagenomics.</title>
        <authorList>
            <person name="Cabello-Yeves P.J."/>
            <person name="Callieri C."/>
            <person name="Picazo A."/>
            <person name="Mehrshad M."/>
            <person name="Haro-Moreno J.M."/>
            <person name="Roda-Garcia J."/>
            <person name="Dzembekova N."/>
            <person name="Slabakova V."/>
            <person name="Slabakova N."/>
            <person name="Moncheva S."/>
            <person name="Rodriguez-Valera F."/>
        </authorList>
    </citation>
    <scope>NUCLEOTIDE SEQUENCE</scope>
    <source>
        <strain evidence="9">BS307-5m-G49</strain>
    </source>
</reference>
<dbReference type="InterPro" id="IPR036554">
    <property type="entry name" value="GHMP_kinase_C_sf"/>
</dbReference>
<comment type="function">
    <text evidence="7">Catalyzes the phosphorylation of the position 2 hydroxy group of 4-diphosphocytidyl-2C-methyl-D-erythritol.</text>
</comment>
<evidence type="ECO:0000313" key="9">
    <source>
        <dbReference type="EMBL" id="MBL6811299.1"/>
    </source>
</evidence>
<feature type="domain" description="GHMP kinase N-terminal" evidence="8">
    <location>
        <begin position="61"/>
        <end position="138"/>
    </location>
</feature>
<sequence>MIFSSPAKINLSLRIIRKRSDGFHDIDSDFQFLNWGDKIKISSSNKLSVSTTKIQVPHQKNLVTQALKKIESFCDTKLNYSVKIEKNIPLGSGLGGGSSNAATAMLAINSLAKLNLSLDVLVDLGKSLGSDIPFFLKGLSGRVSGIGEIIEPEEFPENLVMILFPECSISSKDAYNAVTLEEILNKRDRLKGNFFEEWVLFNYPQVREAFDFLSENKEVNISGTGSSMFTKINSFEEGKEIMDNAPRKLAYVITNTINKSPLLNELLNSGV</sequence>
<comment type="catalytic activity">
    <reaction evidence="7">
        <text>4-CDP-2-C-methyl-D-erythritol + ATP = 4-CDP-2-C-methyl-D-erythritol 2-phosphate + ADP + H(+)</text>
        <dbReference type="Rhea" id="RHEA:18437"/>
        <dbReference type="ChEBI" id="CHEBI:15378"/>
        <dbReference type="ChEBI" id="CHEBI:30616"/>
        <dbReference type="ChEBI" id="CHEBI:57823"/>
        <dbReference type="ChEBI" id="CHEBI:57919"/>
        <dbReference type="ChEBI" id="CHEBI:456216"/>
        <dbReference type="EC" id="2.7.1.148"/>
    </reaction>
</comment>
<proteinExistence type="inferred from homology"/>
<feature type="binding site" evidence="7">
    <location>
        <begin position="89"/>
        <end position="99"/>
    </location>
    <ligand>
        <name>ATP</name>
        <dbReference type="ChEBI" id="CHEBI:30616"/>
    </ligand>
</feature>
<evidence type="ECO:0000256" key="1">
    <source>
        <dbReference type="ARBA" id="ARBA00017473"/>
    </source>
</evidence>
<evidence type="ECO:0000256" key="3">
    <source>
        <dbReference type="ARBA" id="ARBA00022741"/>
    </source>
</evidence>
<evidence type="ECO:0000256" key="5">
    <source>
        <dbReference type="ARBA" id="ARBA00022840"/>
    </source>
</evidence>
<dbReference type="SUPFAM" id="SSF55060">
    <property type="entry name" value="GHMP Kinase, C-terminal domain"/>
    <property type="match status" value="1"/>
</dbReference>
<dbReference type="Proteomes" id="UP000744438">
    <property type="component" value="Unassembled WGS sequence"/>
</dbReference>
<keyword evidence="6 7" id="KW-0414">Isoprene biosynthesis</keyword>
<dbReference type="PIRSF" id="PIRSF010376">
    <property type="entry name" value="IspE"/>
    <property type="match status" value="1"/>
</dbReference>
<dbReference type="PANTHER" id="PTHR43527">
    <property type="entry name" value="4-DIPHOSPHOCYTIDYL-2-C-METHYL-D-ERYTHRITOL KINASE, CHLOROPLASTIC"/>
    <property type="match status" value="1"/>
</dbReference>
<dbReference type="SUPFAM" id="SSF54211">
    <property type="entry name" value="Ribosomal protein S5 domain 2-like"/>
    <property type="match status" value="1"/>
</dbReference>
<keyword evidence="5 7" id="KW-0067">ATP-binding</keyword>
<dbReference type="Gene3D" id="3.30.70.890">
    <property type="entry name" value="GHMP kinase, C-terminal domain"/>
    <property type="match status" value="1"/>
</dbReference>
<dbReference type="InterPro" id="IPR006204">
    <property type="entry name" value="GHMP_kinase_N_dom"/>
</dbReference>
<organism evidence="9 10">
    <name type="scientific">SAR86 cluster bacterium</name>
    <dbReference type="NCBI Taxonomy" id="2030880"/>
    <lineage>
        <taxon>Bacteria</taxon>
        <taxon>Pseudomonadati</taxon>
        <taxon>Pseudomonadota</taxon>
        <taxon>Gammaproteobacteria</taxon>
        <taxon>SAR86 cluster</taxon>
    </lineage>
</organism>
<comment type="similarity">
    <text evidence="7">Belongs to the GHMP kinase family. IspE subfamily.</text>
</comment>
<dbReference type="EMBL" id="JADHQC010000001">
    <property type="protein sequence ID" value="MBL6811299.1"/>
    <property type="molecule type" value="Genomic_DNA"/>
</dbReference>
<evidence type="ECO:0000313" key="10">
    <source>
        <dbReference type="Proteomes" id="UP000744438"/>
    </source>
</evidence>
<dbReference type="GO" id="GO:0005524">
    <property type="term" value="F:ATP binding"/>
    <property type="evidence" value="ECO:0007669"/>
    <property type="project" value="UniProtKB-UniRule"/>
</dbReference>
<dbReference type="InterPro" id="IPR004424">
    <property type="entry name" value="IspE"/>
</dbReference>
<name>A0A937HVT1_9GAMM</name>
<gene>
    <name evidence="7 9" type="primary">ispE</name>
    <name evidence="9" type="ORF">ISQ63_00260</name>
</gene>
<dbReference type="Pfam" id="PF00288">
    <property type="entry name" value="GHMP_kinases_N"/>
    <property type="match status" value="1"/>
</dbReference>
<keyword evidence="2 7" id="KW-0808">Transferase</keyword>
<evidence type="ECO:0000256" key="7">
    <source>
        <dbReference type="HAMAP-Rule" id="MF_00061"/>
    </source>
</evidence>
<dbReference type="AlphaFoldDB" id="A0A937HVT1"/>
<comment type="caution">
    <text evidence="9">The sequence shown here is derived from an EMBL/GenBank/DDBJ whole genome shotgun (WGS) entry which is preliminary data.</text>
</comment>
<dbReference type="InterPro" id="IPR014721">
    <property type="entry name" value="Ribsml_uS5_D2-typ_fold_subgr"/>
</dbReference>
<dbReference type="Gene3D" id="3.30.230.10">
    <property type="match status" value="1"/>
</dbReference>
<keyword evidence="4 7" id="KW-0418">Kinase</keyword>
<protein>
    <recommendedName>
        <fullName evidence="1 7">4-diphosphocytidyl-2-C-methyl-D-erythritol kinase</fullName>
        <shortName evidence="7">CMK</shortName>
        <ecNumber evidence="7">2.7.1.148</ecNumber>
    </recommendedName>
    <alternativeName>
        <fullName evidence="7">4-(cytidine-5'-diphospho)-2-C-methyl-D-erythritol kinase</fullName>
    </alternativeName>
</protein>
<evidence type="ECO:0000256" key="6">
    <source>
        <dbReference type="ARBA" id="ARBA00023229"/>
    </source>
</evidence>
<feature type="active site" evidence="7">
    <location>
        <position position="131"/>
    </location>
</feature>
<dbReference type="InterPro" id="IPR020568">
    <property type="entry name" value="Ribosomal_Su5_D2-typ_SF"/>
</dbReference>
<dbReference type="NCBIfam" id="TIGR00154">
    <property type="entry name" value="ispE"/>
    <property type="match status" value="1"/>
</dbReference>
<evidence type="ECO:0000256" key="2">
    <source>
        <dbReference type="ARBA" id="ARBA00022679"/>
    </source>
</evidence>
<evidence type="ECO:0000259" key="8">
    <source>
        <dbReference type="Pfam" id="PF00288"/>
    </source>
</evidence>
<feature type="active site" evidence="7">
    <location>
        <position position="8"/>
    </location>
</feature>
<dbReference type="PANTHER" id="PTHR43527:SF2">
    <property type="entry name" value="4-DIPHOSPHOCYTIDYL-2-C-METHYL-D-ERYTHRITOL KINASE, CHLOROPLASTIC"/>
    <property type="match status" value="1"/>
</dbReference>
<evidence type="ECO:0000256" key="4">
    <source>
        <dbReference type="ARBA" id="ARBA00022777"/>
    </source>
</evidence>
<dbReference type="EC" id="2.7.1.148" evidence="7"/>